<dbReference type="InterPro" id="IPR023614">
    <property type="entry name" value="Porin_dom_sf"/>
</dbReference>
<dbReference type="EMBL" id="AYLO01000139">
    <property type="protein sequence ID" value="ESS68184.1"/>
    <property type="molecule type" value="Genomic_DNA"/>
</dbReference>
<dbReference type="PATRIC" id="fig|1116472.3.peg.3648"/>
<dbReference type="eggNOG" id="COG2433">
    <property type="taxonomic scope" value="Bacteria"/>
</dbReference>
<feature type="region of interest" description="Disordered" evidence="1">
    <location>
        <begin position="50"/>
        <end position="70"/>
    </location>
</feature>
<evidence type="ECO:0000313" key="4">
    <source>
        <dbReference type="Proteomes" id="UP000017842"/>
    </source>
</evidence>
<dbReference type="SUPFAM" id="SSF56935">
    <property type="entry name" value="Porins"/>
    <property type="match status" value="1"/>
</dbReference>
<dbReference type="Gene3D" id="2.40.160.10">
    <property type="entry name" value="Porin"/>
    <property type="match status" value="1"/>
</dbReference>
<dbReference type="OrthoDB" id="9768080at2"/>
<organism evidence="3 4">
    <name type="scientific">Methyloglobulus morosus KoM1</name>
    <dbReference type="NCBI Taxonomy" id="1116472"/>
    <lineage>
        <taxon>Bacteria</taxon>
        <taxon>Pseudomonadati</taxon>
        <taxon>Pseudomonadota</taxon>
        <taxon>Gammaproteobacteria</taxon>
        <taxon>Methylococcales</taxon>
        <taxon>Methylococcaceae</taxon>
        <taxon>Methyloglobulus</taxon>
    </lineage>
</organism>
<feature type="signal peptide" evidence="2">
    <location>
        <begin position="1"/>
        <end position="25"/>
    </location>
</feature>
<dbReference type="RefSeq" id="WP_023496263.1">
    <property type="nucleotide sequence ID" value="NZ_AYLO01000139.1"/>
</dbReference>
<feature type="chain" id="PRO_5004731501" description="Phosphate-selective porin O and P" evidence="2">
    <location>
        <begin position="26"/>
        <end position="474"/>
    </location>
</feature>
<accession>V5BK83</accession>
<keyword evidence="2" id="KW-0732">Signal</keyword>
<evidence type="ECO:0000313" key="3">
    <source>
        <dbReference type="EMBL" id="ESS68184.1"/>
    </source>
</evidence>
<protein>
    <recommendedName>
        <fullName evidence="5">Phosphate-selective porin O and P</fullName>
    </recommendedName>
</protein>
<comment type="caution">
    <text evidence="3">The sequence shown here is derived from an EMBL/GenBank/DDBJ whole genome shotgun (WGS) entry which is preliminary data.</text>
</comment>
<evidence type="ECO:0008006" key="5">
    <source>
        <dbReference type="Google" id="ProtNLM"/>
    </source>
</evidence>
<gene>
    <name evidence="3" type="ORF">MGMO_152c00120</name>
</gene>
<evidence type="ECO:0000256" key="1">
    <source>
        <dbReference type="SAM" id="MobiDB-lite"/>
    </source>
</evidence>
<reference evidence="3 4" key="1">
    <citation type="journal article" date="2013" name="Genome Announc.">
        <title>Draft Genome Sequence of the Methanotrophic Gammaproteobacterium Methyloglobulus morosus DSM 22980 Strain KoM1.</title>
        <authorList>
            <person name="Poehlein A."/>
            <person name="Deutzmann J.S."/>
            <person name="Daniel R."/>
            <person name="Simeonova D.D."/>
        </authorList>
    </citation>
    <scope>NUCLEOTIDE SEQUENCE [LARGE SCALE GENOMIC DNA]</scope>
    <source>
        <strain evidence="3 4">KoM1</strain>
    </source>
</reference>
<sequence>MKINRITLTSSTAVALFTVCTASFALEKPKTMDDMWKIIQAQQQEIETMKSQLASTPVGDQPPTANTETSSVKKLERKTDVLSQEVEKLRTNLAIPEEAKYKSAYGLGPAASKIYAVGKGLSIGGYGEGSYQAIVGDKGNNKNSADLERMVLYAGYKFTDNILFNSELEFEHATTGEGSEEKGEVSVEFAALDFFIDPLANIRAGLVLMPMGFINQIHEPPFFFGNNRPEVERRIIPSTWREVGIGLFGQIAPGLTYTTYLVNGLNAEEFSSGGIREGRGSGSNAKAEDFGYVARMDYAPQVLPGVSVGGSAYIGNSGQNQTFAGKNPDVLVQLYEAHAQWKYHGLEWRALGSWGHIDNADLISAQRTIEGKDGAVVGSENYGWYTEVGYDILPHFIADTTQYLAPFFRYEQFDTIAQTPTGFLDDGNMDRRIYQVGLQYKPIPNVVIKADYRNISAKTGSVPDDFNLGFGFIF</sequence>
<dbReference type="STRING" id="1116472.MGMO_152c00120"/>
<dbReference type="AlphaFoldDB" id="V5BK83"/>
<dbReference type="Proteomes" id="UP000017842">
    <property type="component" value="Unassembled WGS sequence"/>
</dbReference>
<proteinExistence type="predicted"/>
<name>V5BK83_9GAMM</name>
<keyword evidence="4" id="KW-1185">Reference proteome</keyword>
<evidence type="ECO:0000256" key="2">
    <source>
        <dbReference type="SAM" id="SignalP"/>
    </source>
</evidence>